<evidence type="ECO:0000259" key="8">
    <source>
        <dbReference type="Pfam" id="PF00535"/>
    </source>
</evidence>
<dbReference type="Gene3D" id="3.90.550.10">
    <property type="entry name" value="Spore Coat Polysaccharide Biosynthesis Protein SpsA, Chain A"/>
    <property type="match status" value="1"/>
</dbReference>
<proteinExistence type="predicted"/>
<keyword evidence="4" id="KW-0812">Transmembrane</keyword>
<reference evidence="9 10" key="1">
    <citation type="submission" date="2018-11" db="EMBL/GenBank/DDBJ databases">
        <title>Genomic Encyclopedia of Type Strains, Phase IV (KMG-IV): sequencing the most valuable type-strain genomes for metagenomic binning, comparative biology and taxonomic classification.</title>
        <authorList>
            <person name="Goeker M."/>
        </authorList>
    </citation>
    <scope>NUCLEOTIDE SEQUENCE [LARGE SCALE GENOMIC DNA]</scope>
    <source>
        <strain evidence="9 10">DSM 22027</strain>
    </source>
</reference>
<evidence type="ECO:0000256" key="2">
    <source>
        <dbReference type="ARBA" id="ARBA00022676"/>
    </source>
</evidence>
<protein>
    <submittedName>
        <fullName evidence="9">Dolichol-phosphate mannosyltransferase</fullName>
    </submittedName>
</protein>
<dbReference type="InterPro" id="IPR050256">
    <property type="entry name" value="Glycosyltransferase_2"/>
</dbReference>
<gene>
    <name evidence="9" type="ORF">EDC27_3116</name>
</gene>
<dbReference type="AlphaFoldDB" id="A0A3N1UJN4"/>
<dbReference type="Proteomes" id="UP000276223">
    <property type="component" value="Unassembled WGS sequence"/>
</dbReference>
<dbReference type="InterPro" id="IPR029044">
    <property type="entry name" value="Nucleotide-diphossugar_trans"/>
</dbReference>
<evidence type="ECO:0000256" key="7">
    <source>
        <dbReference type="ARBA" id="ARBA00023136"/>
    </source>
</evidence>
<dbReference type="GO" id="GO:0099621">
    <property type="term" value="F:undecaprenyl-phosphate 4-deoxy-4-formamido-L-arabinose transferase activity"/>
    <property type="evidence" value="ECO:0007669"/>
    <property type="project" value="TreeGrafter"/>
</dbReference>
<evidence type="ECO:0000313" key="9">
    <source>
        <dbReference type="EMBL" id="ROQ89579.1"/>
    </source>
</evidence>
<keyword evidence="6" id="KW-1133">Transmembrane helix</keyword>
<evidence type="ECO:0000256" key="6">
    <source>
        <dbReference type="ARBA" id="ARBA00022989"/>
    </source>
</evidence>
<sequence>MDVSIVIPVYNEAENVLHLAAEVEQALKPLNGCWECLWIDDGSTDDTWDKLLLVASAHPGGPHRLCALKKNAGQSAALWVGFQRCRGRFIATLDGDGQNDPRDIPRLVALLVDGRYDMVQGYREARKDSLKRRLASRIANGFRNLITGKSVRDVGCSTRVFRRECLPYLPPFKGLHRFLPTLLMYQGFRIAETPVNHRPRRRGTTKYGIFDRLWVGLLDIFGVSWLRVRGFRCQVVRTFPEQDTHHE</sequence>
<dbReference type="Pfam" id="PF00535">
    <property type="entry name" value="Glycos_transf_2"/>
    <property type="match status" value="1"/>
</dbReference>
<evidence type="ECO:0000256" key="5">
    <source>
        <dbReference type="ARBA" id="ARBA00022985"/>
    </source>
</evidence>
<comment type="caution">
    <text evidence="9">The sequence shown here is derived from an EMBL/GenBank/DDBJ whole genome shotgun (WGS) entry which is preliminary data.</text>
</comment>
<evidence type="ECO:0000256" key="1">
    <source>
        <dbReference type="ARBA" id="ARBA00022475"/>
    </source>
</evidence>
<organism evidence="9 10">
    <name type="scientific">Desulfosoma caldarium</name>
    <dbReference type="NCBI Taxonomy" id="610254"/>
    <lineage>
        <taxon>Bacteria</taxon>
        <taxon>Pseudomonadati</taxon>
        <taxon>Thermodesulfobacteriota</taxon>
        <taxon>Syntrophobacteria</taxon>
        <taxon>Syntrophobacterales</taxon>
        <taxon>Syntrophobacteraceae</taxon>
        <taxon>Desulfosoma</taxon>
    </lineage>
</organism>
<keyword evidence="5" id="KW-0448">Lipopolysaccharide biosynthesis</keyword>
<dbReference type="CDD" id="cd04187">
    <property type="entry name" value="DPM1_like_bac"/>
    <property type="match status" value="1"/>
</dbReference>
<dbReference type="SUPFAM" id="SSF53448">
    <property type="entry name" value="Nucleotide-diphospho-sugar transferases"/>
    <property type="match status" value="1"/>
</dbReference>
<dbReference type="GO" id="GO:0009103">
    <property type="term" value="P:lipopolysaccharide biosynthetic process"/>
    <property type="evidence" value="ECO:0007669"/>
    <property type="project" value="UniProtKB-KW"/>
</dbReference>
<dbReference type="PANTHER" id="PTHR48090:SF3">
    <property type="entry name" value="UNDECAPRENYL-PHOSPHATE 4-DEOXY-4-FORMAMIDO-L-ARABINOSE TRANSFERASE"/>
    <property type="match status" value="1"/>
</dbReference>
<keyword evidence="1" id="KW-1003">Cell membrane</keyword>
<dbReference type="GO" id="GO:0005886">
    <property type="term" value="C:plasma membrane"/>
    <property type="evidence" value="ECO:0007669"/>
    <property type="project" value="TreeGrafter"/>
</dbReference>
<dbReference type="PANTHER" id="PTHR48090">
    <property type="entry name" value="UNDECAPRENYL-PHOSPHATE 4-DEOXY-4-FORMAMIDO-L-ARABINOSE TRANSFERASE-RELATED"/>
    <property type="match status" value="1"/>
</dbReference>
<evidence type="ECO:0000256" key="3">
    <source>
        <dbReference type="ARBA" id="ARBA00022679"/>
    </source>
</evidence>
<evidence type="ECO:0000313" key="10">
    <source>
        <dbReference type="Proteomes" id="UP000276223"/>
    </source>
</evidence>
<dbReference type="InterPro" id="IPR001173">
    <property type="entry name" value="Glyco_trans_2-like"/>
</dbReference>
<keyword evidence="7" id="KW-0472">Membrane</keyword>
<keyword evidence="10" id="KW-1185">Reference proteome</keyword>
<keyword evidence="3 9" id="KW-0808">Transferase</keyword>
<evidence type="ECO:0000256" key="4">
    <source>
        <dbReference type="ARBA" id="ARBA00022692"/>
    </source>
</evidence>
<dbReference type="RefSeq" id="WP_211334940.1">
    <property type="nucleotide sequence ID" value="NZ_RJVA01000017.1"/>
</dbReference>
<name>A0A3N1UJN4_9BACT</name>
<keyword evidence="2 9" id="KW-0328">Glycosyltransferase</keyword>
<feature type="domain" description="Glycosyltransferase 2-like" evidence="8">
    <location>
        <begin position="4"/>
        <end position="165"/>
    </location>
</feature>
<dbReference type="EMBL" id="RJVA01000017">
    <property type="protein sequence ID" value="ROQ89579.1"/>
    <property type="molecule type" value="Genomic_DNA"/>
</dbReference>
<accession>A0A3N1UJN4</accession>